<sequence>MGYFPTNSHRGMFHTGYQQAMDVQQSAMKKAGILSLDILDSMDLGAVLIIQKRCLKILKNPKKKILLKQKVQPPNLQLIQQFLRLIPPNQMHPIPEGVRVEMTPAHQETVARGLTL</sequence>
<reference evidence="1 2" key="1">
    <citation type="journal article" date="2019" name="Mol. Ecol. Resour.">
        <title>Improving Illumina assemblies with Hi-C and long reads: an example with the North African dromedary.</title>
        <authorList>
            <person name="Elbers J.P."/>
            <person name="Rogers M.F."/>
            <person name="Perelman P.L."/>
            <person name="Proskuryakova A.A."/>
            <person name="Serdyukova N.A."/>
            <person name="Johnson W.E."/>
            <person name="Horin P."/>
            <person name="Corander J."/>
            <person name="Murphy D."/>
            <person name="Burger P.A."/>
        </authorList>
    </citation>
    <scope>NUCLEOTIDE SEQUENCE [LARGE SCALE GENOMIC DNA]</scope>
    <source>
        <strain evidence="1">Drom800</strain>
        <tissue evidence="1">Blood</tissue>
    </source>
</reference>
<evidence type="ECO:0000313" key="2">
    <source>
        <dbReference type="Proteomes" id="UP000299084"/>
    </source>
</evidence>
<comment type="caution">
    <text evidence="1">The sequence shown here is derived from an EMBL/GenBank/DDBJ whole genome shotgun (WGS) entry which is preliminary data.</text>
</comment>
<name>A0A5N4EHZ5_CAMDR</name>
<evidence type="ECO:0000313" key="1">
    <source>
        <dbReference type="EMBL" id="KAB1282616.1"/>
    </source>
</evidence>
<dbReference type="Proteomes" id="UP000299084">
    <property type="component" value="Unassembled WGS sequence"/>
</dbReference>
<keyword evidence="2" id="KW-1185">Reference proteome</keyword>
<gene>
    <name evidence="1" type="ORF">Cadr_000001851</name>
</gene>
<organism evidence="1 2">
    <name type="scientific">Camelus dromedarius</name>
    <name type="common">Dromedary</name>
    <name type="synonym">Arabian camel</name>
    <dbReference type="NCBI Taxonomy" id="9838"/>
    <lineage>
        <taxon>Eukaryota</taxon>
        <taxon>Metazoa</taxon>
        <taxon>Chordata</taxon>
        <taxon>Craniata</taxon>
        <taxon>Vertebrata</taxon>
        <taxon>Euteleostomi</taxon>
        <taxon>Mammalia</taxon>
        <taxon>Eutheria</taxon>
        <taxon>Laurasiatheria</taxon>
        <taxon>Artiodactyla</taxon>
        <taxon>Tylopoda</taxon>
        <taxon>Camelidae</taxon>
        <taxon>Camelus</taxon>
    </lineage>
</organism>
<accession>A0A5N4EHZ5</accession>
<protein>
    <submittedName>
        <fullName evidence="1">Uncharacterized protein</fullName>
    </submittedName>
</protein>
<dbReference type="EMBL" id="JWIN03000002">
    <property type="protein sequence ID" value="KAB1282616.1"/>
    <property type="molecule type" value="Genomic_DNA"/>
</dbReference>
<proteinExistence type="predicted"/>
<dbReference type="AlphaFoldDB" id="A0A5N4EHZ5"/>